<comment type="caution">
    <text evidence="3">The sequence shown here is derived from an EMBL/GenBank/DDBJ whole genome shotgun (WGS) entry which is preliminary data.</text>
</comment>
<proteinExistence type="predicted"/>
<dbReference type="PANTHER" id="PTHR11261:SF3">
    <property type="entry name" value="RETINOL-BINDING PROTEIN 3"/>
    <property type="match status" value="1"/>
</dbReference>
<keyword evidence="1" id="KW-0732">Signal</keyword>
<dbReference type="SMART" id="SM00245">
    <property type="entry name" value="TSPc"/>
    <property type="match status" value="1"/>
</dbReference>
<accession>A0ABX1QYW0</accession>
<keyword evidence="4" id="KW-1185">Reference proteome</keyword>
<name>A0ABX1QYW0_9ALTE</name>
<protein>
    <recommendedName>
        <fullName evidence="2">Tail specific protease domain-containing protein</fullName>
    </recommendedName>
</protein>
<dbReference type="Gene3D" id="3.90.226.10">
    <property type="entry name" value="2-enoyl-CoA Hydratase, Chain A, domain 1"/>
    <property type="match status" value="1"/>
</dbReference>
<evidence type="ECO:0000256" key="1">
    <source>
        <dbReference type="SAM" id="SignalP"/>
    </source>
</evidence>
<evidence type="ECO:0000313" key="4">
    <source>
        <dbReference type="Proteomes" id="UP000709336"/>
    </source>
</evidence>
<sequence length="317" mass="35293">MKKIIKIALFIMMASLVVQPTIASQEERVLSPDELHEIVTNTKSVLRHDYLFADKATKALQDITHAQQQGTFNSAYPLGMFKQKFEGLLINATSDTGFEISERQPDTPLNSHLSRQESNSIQTRELGNDIGLIHFDGDFQYSNSTDKLRSAMEHLATSKALIIDLRSAGLGTLPLAQMLIGYFLPPDTVTAQVYLNPAETPAQLVVYDNANEYQMFTGKPVFILQSRFVAGPWEFVSYTLKHHNAATLVGEDSMGVALMKKTVPVSQHVNLTLNYAHTHHPHTQTNWERFGVIADHQVSADDSLSTAIALVKDELSR</sequence>
<evidence type="ECO:0000313" key="3">
    <source>
        <dbReference type="EMBL" id="NMH59402.1"/>
    </source>
</evidence>
<evidence type="ECO:0000259" key="2">
    <source>
        <dbReference type="SMART" id="SM00245"/>
    </source>
</evidence>
<feature type="signal peptide" evidence="1">
    <location>
        <begin position="1"/>
        <end position="23"/>
    </location>
</feature>
<feature type="chain" id="PRO_5045539483" description="Tail specific protease domain-containing protein" evidence="1">
    <location>
        <begin position="24"/>
        <end position="317"/>
    </location>
</feature>
<dbReference type="RefSeq" id="WP_169209981.1">
    <property type="nucleotide sequence ID" value="NZ_JAATNW010000003.1"/>
</dbReference>
<dbReference type="PANTHER" id="PTHR11261">
    <property type="entry name" value="INTERPHOTORECEPTOR RETINOID-BINDING PROTEIN"/>
    <property type="match status" value="1"/>
</dbReference>
<dbReference type="InterPro" id="IPR029045">
    <property type="entry name" value="ClpP/crotonase-like_dom_sf"/>
</dbReference>
<dbReference type="EMBL" id="JAATNW010000003">
    <property type="protein sequence ID" value="NMH59402.1"/>
    <property type="molecule type" value="Genomic_DNA"/>
</dbReference>
<dbReference type="Proteomes" id="UP000709336">
    <property type="component" value="Unassembled WGS sequence"/>
</dbReference>
<gene>
    <name evidence="3" type="ORF">HCJ96_05145</name>
</gene>
<reference evidence="3 4" key="1">
    <citation type="submission" date="2020-03" db="EMBL/GenBank/DDBJ databases">
        <title>Alteromonas ponticola sp. nov., isolated from seawater.</title>
        <authorList>
            <person name="Yoon J.-H."/>
            <person name="Kim Y.-O."/>
        </authorList>
    </citation>
    <scope>NUCLEOTIDE SEQUENCE [LARGE SCALE GENOMIC DNA]</scope>
    <source>
        <strain evidence="3 4">MYP5</strain>
    </source>
</reference>
<organism evidence="3 4">
    <name type="scientific">Alteromonas ponticola</name>
    <dbReference type="NCBI Taxonomy" id="2720613"/>
    <lineage>
        <taxon>Bacteria</taxon>
        <taxon>Pseudomonadati</taxon>
        <taxon>Pseudomonadota</taxon>
        <taxon>Gammaproteobacteria</taxon>
        <taxon>Alteromonadales</taxon>
        <taxon>Alteromonadaceae</taxon>
        <taxon>Alteromonas/Salinimonas group</taxon>
        <taxon>Alteromonas</taxon>
    </lineage>
</organism>
<dbReference type="Pfam" id="PF03572">
    <property type="entry name" value="Peptidase_S41"/>
    <property type="match status" value="1"/>
</dbReference>
<dbReference type="InterPro" id="IPR005151">
    <property type="entry name" value="Tail-specific_protease"/>
</dbReference>
<dbReference type="SUPFAM" id="SSF52096">
    <property type="entry name" value="ClpP/crotonase"/>
    <property type="match status" value="1"/>
</dbReference>
<dbReference type="Gene3D" id="3.30.750.44">
    <property type="match status" value="1"/>
</dbReference>
<feature type="domain" description="Tail specific protease" evidence="2">
    <location>
        <begin position="106"/>
        <end position="299"/>
    </location>
</feature>